<proteinExistence type="predicted"/>
<dbReference type="SUPFAM" id="SSF53448">
    <property type="entry name" value="Nucleotide-diphospho-sugar transferases"/>
    <property type="match status" value="1"/>
</dbReference>
<dbReference type="InterPro" id="IPR029044">
    <property type="entry name" value="Nucleotide-diphossugar_trans"/>
</dbReference>
<dbReference type="Gene3D" id="3.90.550.10">
    <property type="entry name" value="Spore Coat Polysaccharide Biosynthesis Protein SpsA, Chain A"/>
    <property type="match status" value="1"/>
</dbReference>
<dbReference type="SMART" id="SM00028">
    <property type="entry name" value="TPR"/>
    <property type="match status" value="2"/>
</dbReference>
<dbReference type="PROSITE" id="PS50005">
    <property type="entry name" value="TPR"/>
    <property type="match status" value="1"/>
</dbReference>
<keyword evidence="1" id="KW-0802">TPR repeat</keyword>
<dbReference type="Proteomes" id="UP001233836">
    <property type="component" value="Unassembled WGS sequence"/>
</dbReference>
<dbReference type="SUPFAM" id="SSF48452">
    <property type="entry name" value="TPR-like"/>
    <property type="match status" value="1"/>
</dbReference>
<dbReference type="CDD" id="cd02511">
    <property type="entry name" value="Beta4Glucosyltransferase"/>
    <property type="match status" value="1"/>
</dbReference>
<dbReference type="PANTHER" id="PTHR43630:SF2">
    <property type="entry name" value="GLYCOSYLTRANSFERASE"/>
    <property type="match status" value="1"/>
</dbReference>
<organism evidence="3 4">
    <name type="scientific">Paenibacillus tundrae</name>
    <dbReference type="NCBI Taxonomy" id="528187"/>
    <lineage>
        <taxon>Bacteria</taxon>
        <taxon>Bacillati</taxon>
        <taxon>Bacillota</taxon>
        <taxon>Bacilli</taxon>
        <taxon>Bacillales</taxon>
        <taxon>Paenibacillaceae</taxon>
        <taxon>Paenibacillus</taxon>
    </lineage>
</organism>
<sequence>MRMGISLCMIVKDEAQYLERCLNAVRDVVDEIIVVDTGSTDDTPDIARRYGAIVMHAAWSGDFARARNQSLALATNPWILVLDADEVWLPTESMRAELERLVSSAQDEIWGYWIQVTSLLGHSGEERVTDVVCRLFRNDPRIAFKGMIHEEVASSIYAFAPQGIAACELEILHDGYLDRIITSKNKIERNMRLIRSALNQTPDQPELLYALAAEWFQQGNYEEALRLLVPLLAGLEPGCGYHSDLVLKTAYAWREYGHPERALAIVQSWTLVYEDFPDLLELGAVLQLDLGHEEDALDWLRHAKSIAGSGSKYTSVSGAGSYRSLILEGMAYEQLGQWQQAEEAYTAAIETKSDSMAAWQRLLWLAAVTGRPNALARVVARHHLPLVAWQVMLQTALDAHRPEWLLRHASSLTGVMQAQPLASGLALAQLGEDAGAEMALRPWASHAQHEPAATLALWALACKRRGVPAAASGEAGDAAGAVGEAVGNAGEAGDAAGDVGEPASAVACDVGDVGGARAGGLARCHAATPPWPAAACAAEALLREPAPRGEGGDQAPTAASPAQAPQAAVHAAADALARTGAWPAWLRLLAALPPGAAPALLAALAPAARCGVLHAPASVREGLFQLCGGEPPAAGQPFADEVPAAIRTAEALVAGTLALLAGRRPAARAWAELAQRSSLQATAAGRPATTITPGVRALLRLTAPGATTADSYAAQCQLLWVHL</sequence>
<evidence type="ECO:0000256" key="1">
    <source>
        <dbReference type="PROSITE-ProRule" id="PRU00339"/>
    </source>
</evidence>
<dbReference type="EMBL" id="JAUSTI010000028">
    <property type="protein sequence ID" value="MDQ0173995.1"/>
    <property type="molecule type" value="Genomic_DNA"/>
</dbReference>
<evidence type="ECO:0000259" key="2">
    <source>
        <dbReference type="Pfam" id="PF00535"/>
    </source>
</evidence>
<evidence type="ECO:0000313" key="3">
    <source>
        <dbReference type="EMBL" id="MDQ0173995.1"/>
    </source>
</evidence>
<dbReference type="InterPro" id="IPR001173">
    <property type="entry name" value="Glyco_trans_2-like"/>
</dbReference>
<keyword evidence="4" id="KW-1185">Reference proteome</keyword>
<comment type="caution">
    <text evidence="3">The sequence shown here is derived from an EMBL/GenBank/DDBJ whole genome shotgun (WGS) entry which is preliminary data.</text>
</comment>
<feature type="domain" description="Glycosyltransferase 2-like" evidence="2">
    <location>
        <begin position="6"/>
        <end position="91"/>
    </location>
</feature>
<dbReference type="PANTHER" id="PTHR43630">
    <property type="entry name" value="POLY-BETA-1,6-N-ACETYL-D-GLUCOSAMINE SYNTHASE"/>
    <property type="match status" value="1"/>
</dbReference>
<reference evidence="3 4" key="1">
    <citation type="submission" date="2023-07" db="EMBL/GenBank/DDBJ databases">
        <title>Sorghum-associated microbial communities from plants grown in Nebraska, USA.</title>
        <authorList>
            <person name="Schachtman D."/>
        </authorList>
    </citation>
    <scope>NUCLEOTIDE SEQUENCE [LARGE SCALE GENOMIC DNA]</scope>
    <source>
        <strain evidence="3 4">DS1314</strain>
    </source>
</reference>
<dbReference type="Gene3D" id="1.25.40.10">
    <property type="entry name" value="Tetratricopeptide repeat domain"/>
    <property type="match status" value="2"/>
</dbReference>
<gene>
    <name evidence="3" type="ORF">J2T19_005515</name>
</gene>
<protein>
    <submittedName>
        <fullName evidence="3">Tetratricopeptide (TPR) repeat protein</fullName>
    </submittedName>
</protein>
<name>A0ABT9WL50_9BACL</name>
<feature type="repeat" description="TPR" evidence="1">
    <location>
        <begin position="322"/>
        <end position="355"/>
    </location>
</feature>
<dbReference type="InterPro" id="IPR019734">
    <property type="entry name" value="TPR_rpt"/>
</dbReference>
<dbReference type="Pfam" id="PF00535">
    <property type="entry name" value="Glycos_transf_2"/>
    <property type="match status" value="1"/>
</dbReference>
<dbReference type="InterPro" id="IPR011990">
    <property type="entry name" value="TPR-like_helical_dom_sf"/>
</dbReference>
<evidence type="ECO:0000313" key="4">
    <source>
        <dbReference type="Proteomes" id="UP001233836"/>
    </source>
</evidence>
<accession>A0ABT9WL50</accession>